<dbReference type="Proteomes" id="UP000179360">
    <property type="component" value="Unassembled WGS sequence"/>
</dbReference>
<comment type="caution">
    <text evidence="4">The sequence shown here is derived from an EMBL/GenBank/DDBJ whole genome shotgun (WGS) entry which is preliminary data.</text>
</comment>
<dbReference type="PANTHER" id="PTHR38730:SF1">
    <property type="entry name" value="SLL7028 PROTEIN"/>
    <property type="match status" value="1"/>
</dbReference>
<gene>
    <name evidence="4" type="ORF">A2637_07370</name>
</gene>
<dbReference type="STRING" id="1817764.A2637_07370"/>
<evidence type="ECO:0000313" key="4">
    <source>
        <dbReference type="EMBL" id="OGI46904.1"/>
    </source>
</evidence>
<evidence type="ECO:0008006" key="6">
    <source>
        <dbReference type="Google" id="ProtNLM"/>
    </source>
</evidence>
<organism evidence="4 5">
    <name type="scientific">Candidatus Muproteobacteria bacterium RIFCSPHIGHO2_01_FULL_65_16</name>
    <dbReference type="NCBI Taxonomy" id="1817764"/>
    <lineage>
        <taxon>Bacteria</taxon>
        <taxon>Pseudomonadati</taxon>
        <taxon>Pseudomonadota</taxon>
        <taxon>Candidatus Muproteobacteria</taxon>
    </lineage>
</organism>
<accession>A0A1F6TP35</accession>
<proteinExistence type="predicted"/>
<reference evidence="4 5" key="1">
    <citation type="journal article" date="2016" name="Nat. Commun.">
        <title>Thousands of microbial genomes shed light on interconnected biogeochemical processes in an aquifer system.</title>
        <authorList>
            <person name="Anantharaman K."/>
            <person name="Brown C.T."/>
            <person name="Hug L.A."/>
            <person name="Sharon I."/>
            <person name="Castelle C.J."/>
            <person name="Probst A.J."/>
            <person name="Thomas B.C."/>
            <person name="Singh A."/>
            <person name="Wilkins M.J."/>
            <person name="Karaoz U."/>
            <person name="Brodie E.L."/>
            <person name="Williams K.H."/>
            <person name="Hubbard S.S."/>
            <person name="Banfield J.F."/>
        </authorList>
    </citation>
    <scope>NUCLEOTIDE SEQUENCE [LARGE SCALE GENOMIC DNA]</scope>
</reference>
<protein>
    <recommendedName>
        <fullName evidence="6">Metallopeptidase domain-containing protein</fullName>
    </recommendedName>
</protein>
<dbReference type="InterPro" id="IPR025154">
    <property type="entry name" value="Put_metallopeptidase_dom"/>
</dbReference>
<name>A0A1F6TP35_9PROT</name>
<evidence type="ECO:0000256" key="1">
    <source>
        <dbReference type="SAM" id="MobiDB-lite"/>
    </source>
</evidence>
<evidence type="ECO:0000313" key="5">
    <source>
        <dbReference type="Proteomes" id="UP000179360"/>
    </source>
</evidence>
<feature type="domain" description="VWA-like" evidence="2">
    <location>
        <begin position="282"/>
        <end position="406"/>
    </location>
</feature>
<dbReference type="Pfam" id="PF13203">
    <property type="entry name" value="DUF2201_N"/>
    <property type="match status" value="1"/>
</dbReference>
<evidence type="ECO:0000259" key="2">
    <source>
        <dbReference type="Pfam" id="PF09967"/>
    </source>
</evidence>
<feature type="region of interest" description="Disordered" evidence="1">
    <location>
        <begin position="152"/>
        <end position="211"/>
    </location>
</feature>
<evidence type="ECO:0000259" key="3">
    <source>
        <dbReference type="Pfam" id="PF13203"/>
    </source>
</evidence>
<sequence>MATPAEIERKLSTACTWLIIDKPFLGALVLRLPLLAADPKWCRTTATDARALYYNHAYIESLTLEQTKFILAHEALHCALSHMNRRRHRIQRRWDIACDYAINTLLAADGLAPPPGALLADAYRDMTAEEIYPLIQDLTTEQPLDQHLYDDAEHESGRGGHRGGDGDGAPPDGPRNENAGFPGEPAGGAPRPPSPSGAEREALGQQWQQRLAGAAQSALRAGKLGGSMARLVDHLLQPRLPWRMLLARYMTACARTDYSFARPSRREGAAILPSLRSAQAELVIVIDTSGSISNEEMREFLGEVNAIKGQINARIVLHACDARLAPDGPWTYEPWEELAPPKALPGGGGTRFTPTFEWVERMDRAPGLLLYFTDAEGEFPEREPPYPVIWLVKGKAGVPWGQRIQLN</sequence>
<feature type="domain" description="Putative metallopeptidase" evidence="3">
    <location>
        <begin position="8"/>
        <end position="275"/>
    </location>
</feature>
<dbReference type="PANTHER" id="PTHR38730">
    <property type="entry name" value="SLL7028 PROTEIN"/>
    <property type="match status" value="1"/>
</dbReference>
<dbReference type="InterPro" id="IPR018698">
    <property type="entry name" value="VWA-like_dom"/>
</dbReference>
<dbReference type="AlphaFoldDB" id="A0A1F6TP35"/>
<feature type="compositionally biased region" description="Basic and acidic residues" evidence="1">
    <location>
        <begin position="152"/>
        <end position="165"/>
    </location>
</feature>
<dbReference type="Pfam" id="PF09967">
    <property type="entry name" value="DUF2201"/>
    <property type="match status" value="1"/>
</dbReference>
<dbReference type="EMBL" id="MFSY01000035">
    <property type="protein sequence ID" value="OGI46904.1"/>
    <property type="molecule type" value="Genomic_DNA"/>
</dbReference>